<dbReference type="Gene3D" id="3.40.50.410">
    <property type="entry name" value="von Willebrand factor, type A domain"/>
    <property type="match status" value="1"/>
</dbReference>
<dbReference type="PANTHER" id="PTHR46299:SF4">
    <property type="entry name" value="VON WILLEBRAND FACTOR A DOMAIN-CONTAINING PROTEIN 5B1-LIKE"/>
    <property type="match status" value="1"/>
</dbReference>
<gene>
    <name evidence="3" type="ORF">NEMVEDRAFT_v1g116513</name>
</gene>
<dbReference type="InParanoid" id="A7SFM5"/>
<dbReference type="SUPFAM" id="SSF53300">
    <property type="entry name" value="vWA-like"/>
    <property type="match status" value="1"/>
</dbReference>
<dbReference type="InterPro" id="IPR036465">
    <property type="entry name" value="vWFA_dom_sf"/>
</dbReference>
<keyword evidence="4" id="KW-1185">Reference proteome</keyword>
<evidence type="ECO:0000313" key="3">
    <source>
        <dbReference type="EMBL" id="EDO37524.1"/>
    </source>
</evidence>
<dbReference type="KEGG" id="nve:5509017"/>
<proteinExistence type="predicted"/>
<feature type="domain" description="VWFA" evidence="1">
    <location>
        <begin position="292"/>
        <end position="417"/>
    </location>
</feature>
<dbReference type="OrthoDB" id="1729737at2759"/>
<protein>
    <recommendedName>
        <fullName evidence="5">von Willebrand factor A domain-containing protein 5A</fullName>
    </recommendedName>
</protein>
<feature type="domain" description="VIT" evidence="2">
    <location>
        <begin position="1"/>
        <end position="120"/>
    </location>
</feature>
<sequence length="417" mass="46953">MTGLVNRHTSYPLQLKASSIFAEVNGFAARVLATLTYYNQCEYDVEGLFVFPQDERTTVVELEATVEERHVYTDIRAQTGQKSTEKSVYSVEEREDDLFSLSIGRIPAHCSVFAQVTLLTELISDRKTRGSLFILPSVFTPRLSTDEDEQLDSHDLYGSQMLISDIPRKTLEPYSFELQLEVAAPCLLAGCSSPTHAIQVDADSKATNASSIHITIAEPHTYDCELVVLLHLSHPNDPYVLIEEGKKERVDSVEQDVEKSPVPTNLVEEFTKKPSIMINYTPSLTSSSQIAEFIFLVDRSGSMSGKHIFQVKEMLILFLKSLPANCYFNLIGFGSYYRSVYQETQIYDEETAEHACNYVQKMRADLGGTNLILPLEFIFNQPPKKGIPRFVFMLTDGGVSNTTEVIDFVRRNAYSTR</sequence>
<dbReference type="Pfam" id="PF13757">
    <property type="entry name" value="VIT_2"/>
    <property type="match status" value="1"/>
</dbReference>
<organism evidence="3 4">
    <name type="scientific">Nematostella vectensis</name>
    <name type="common">Starlet sea anemone</name>
    <dbReference type="NCBI Taxonomy" id="45351"/>
    <lineage>
        <taxon>Eukaryota</taxon>
        <taxon>Metazoa</taxon>
        <taxon>Cnidaria</taxon>
        <taxon>Anthozoa</taxon>
        <taxon>Hexacorallia</taxon>
        <taxon>Actiniaria</taxon>
        <taxon>Edwardsiidae</taxon>
        <taxon>Nematostella</taxon>
    </lineage>
</organism>
<dbReference type="PROSITE" id="PS50234">
    <property type="entry name" value="VWFA"/>
    <property type="match status" value="1"/>
</dbReference>
<dbReference type="STRING" id="45351.A7SFM5"/>
<dbReference type="OMA" id="IKICEMA"/>
<dbReference type="Pfam" id="PF13768">
    <property type="entry name" value="VWA_3"/>
    <property type="match status" value="1"/>
</dbReference>
<evidence type="ECO:0000259" key="2">
    <source>
        <dbReference type="PROSITE" id="PS51468"/>
    </source>
</evidence>
<evidence type="ECO:0000313" key="4">
    <source>
        <dbReference type="Proteomes" id="UP000001593"/>
    </source>
</evidence>
<dbReference type="PROSITE" id="PS51468">
    <property type="entry name" value="VIT"/>
    <property type="match status" value="1"/>
</dbReference>
<dbReference type="PhylomeDB" id="A7SFM5"/>
<dbReference type="eggNOG" id="ENOG502QVJP">
    <property type="taxonomic scope" value="Eukaryota"/>
</dbReference>
<dbReference type="InterPro" id="IPR002035">
    <property type="entry name" value="VWF_A"/>
</dbReference>
<dbReference type="Proteomes" id="UP000001593">
    <property type="component" value="Unassembled WGS sequence"/>
</dbReference>
<reference evidence="3 4" key="1">
    <citation type="journal article" date="2007" name="Science">
        <title>Sea anemone genome reveals ancestral eumetazoan gene repertoire and genomic organization.</title>
        <authorList>
            <person name="Putnam N.H."/>
            <person name="Srivastava M."/>
            <person name="Hellsten U."/>
            <person name="Dirks B."/>
            <person name="Chapman J."/>
            <person name="Salamov A."/>
            <person name="Terry A."/>
            <person name="Shapiro H."/>
            <person name="Lindquist E."/>
            <person name="Kapitonov V.V."/>
            <person name="Jurka J."/>
            <person name="Genikhovich G."/>
            <person name="Grigoriev I.V."/>
            <person name="Lucas S.M."/>
            <person name="Steele R.E."/>
            <person name="Finnerty J.R."/>
            <person name="Technau U."/>
            <person name="Martindale M.Q."/>
            <person name="Rokhsar D.S."/>
        </authorList>
    </citation>
    <scope>NUCLEOTIDE SEQUENCE [LARGE SCALE GENOMIC DNA]</scope>
    <source>
        <strain evidence="4">CH2 X CH6</strain>
    </source>
</reference>
<dbReference type="InterPro" id="IPR052627">
    <property type="entry name" value="VWA_domain-containing"/>
</dbReference>
<name>A7SFM5_NEMVE</name>
<dbReference type="EMBL" id="DS469645">
    <property type="protein sequence ID" value="EDO37524.1"/>
    <property type="molecule type" value="Genomic_DNA"/>
</dbReference>
<evidence type="ECO:0000259" key="1">
    <source>
        <dbReference type="PROSITE" id="PS50234"/>
    </source>
</evidence>
<dbReference type="AlphaFoldDB" id="A7SFM5"/>
<dbReference type="PANTHER" id="PTHR46299">
    <property type="entry name" value="VON WILLEBRAND FACTOR A DOMAIN-CONTAINING PROTEIN 5B2-RELATED"/>
    <property type="match status" value="1"/>
</dbReference>
<dbReference type="HOGENOM" id="CLU_670050_0_0_1"/>
<accession>A7SFM5</accession>
<dbReference type="InterPro" id="IPR013694">
    <property type="entry name" value="VIT"/>
</dbReference>
<evidence type="ECO:0008006" key="5">
    <source>
        <dbReference type="Google" id="ProtNLM"/>
    </source>
</evidence>